<dbReference type="Gene3D" id="3.20.20.70">
    <property type="entry name" value="Aldolase class I"/>
    <property type="match status" value="1"/>
</dbReference>
<name>A0AAW8JDU3_9GAMM</name>
<proteinExistence type="predicted"/>
<dbReference type="EMBL" id="JAVIDL010000043">
    <property type="protein sequence ID" value="MDQ8937008.1"/>
    <property type="molecule type" value="Genomic_DNA"/>
</dbReference>
<reference evidence="2" key="1">
    <citation type="submission" date="2023-08" db="EMBL/GenBank/DDBJ databases">
        <title>Emergence of clinically-relevant ST2 carbapenem-resistant Acinetobacter baumannii strains in hospital sewages in Zhejiang, East of China.</title>
        <authorList>
            <person name="Kaichao C."/>
            <person name="Zhang R."/>
        </authorList>
    </citation>
    <scope>NUCLEOTIDE SEQUENCE</scope>
    <source>
        <strain evidence="2">M-RB-37</strain>
    </source>
</reference>
<evidence type="ECO:0000313" key="2">
    <source>
        <dbReference type="EMBL" id="MDQ8937008.1"/>
    </source>
</evidence>
<feature type="signal peptide" evidence="1">
    <location>
        <begin position="1"/>
        <end position="21"/>
    </location>
</feature>
<comment type="caution">
    <text evidence="2">The sequence shown here is derived from an EMBL/GenBank/DDBJ whole genome shotgun (WGS) entry which is preliminary data.</text>
</comment>
<accession>A0AAW8JDU3</accession>
<evidence type="ECO:0008006" key="4">
    <source>
        <dbReference type="Google" id="ProtNLM"/>
    </source>
</evidence>
<evidence type="ECO:0000256" key="1">
    <source>
        <dbReference type="SAM" id="SignalP"/>
    </source>
</evidence>
<feature type="chain" id="PRO_5043970248" description="Hyaluronidase" evidence="1">
    <location>
        <begin position="22"/>
        <end position="291"/>
    </location>
</feature>
<sequence>MYLFARFILCSSLFSPIPAYAFTLYGFIPWKLEQDQQIISDPTVVKTILAEKGIKTIDVVYHNRMLSQGYVDHEKIKAIALNSQRHPEIPISFDYEIGTPSKPASVLPSLMAILDLYHAYGGQAPVGVYSLFPLNSYGGKNLSEQRQKQLIELNKQYEIIAKKIDFISPVFYFYDNQDLEAWKKSVDFNLTQSLAIAKKYHLKIYPYITNSFRISDIDPQTGTWVTQALSKKQMYSVLTYLKQKGADGAILWTGSRVKDQQGQIPIIHFDDPWFQGLQKFIRWSVKPHRSG</sequence>
<dbReference type="InterPro" id="IPR013785">
    <property type="entry name" value="Aldolase_TIM"/>
</dbReference>
<gene>
    <name evidence="2" type="ORF">RFH47_14895</name>
</gene>
<keyword evidence="1" id="KW-0732">Signal</keyword>
<evidence type="ECO:0000313" key="3">
    <source>
        <dbReference type="Proteomes" id="UP001243844"/>
    </source>
</evidence>
<dbReference type="RefSeq" id="WP_308982044.1">
    <property type="nucleotide sequence ID" value="NZ_JAVIDL010000043.1"/>
</dbReference>
<dbReference type="AlphaFoldDB" id="A0AAW8JDU3"/>
<protein>
    <recommendedName>
        <fullName evidence="4">Hyaluronidase</fullName>
    </recommendedName>
</protein>
<organism evidence="2 3">
    <name type="scientific">Acinetobacter rudis</name>
    <dbReference type="NCBI Taxonomy" id="632955"/>
    <lineage>
        <taxon>Bacteria</taxon>
        <taxon>Pseudomonadati</taxon>
        <taxon>Pseudomonadota</taxon>
        <taxon>Gammaproteobacteria</taxon>
        <taxon>Moraxellales</taxon>
        <taxon>Moraxellaceae</taxon>
        <taxon>Acinetobacter</taxon>
    </lineage>
</organism>
<dbReference type="Proteomes" id="UP001243844">
    <property type="component" value="Unassembled WGS sequence"/>
</dbReference>